<dbReference type="GO" id="GO:0006313">
    <property type="term" value="P:DNA transposition"/>
    <property type="evidence" value="ECO:0007669"/>
    <property type="project" value="InterPro"/>
</dbReference>
<dbReference type="SUPFAM" id="SSF53098">
    <property type="entry name" value="Ribonuclease H-like"/>
    <property type="match status" value="1"/>
</dbReference>
<gene>
    <name evidence="2" type="ORF">BOO71_0006376</name>
</gene>
<sequence>MNALVLAVHWRGVAVPLLFELLPHSGNSGTRTRLTLLDEALTLLDCCDVATIYADREFIGQAWIQGLAERGLPITVRLRVDASIDDLPAGEWLEGLQPDEKAMLIDNAVVYGLPMNVVLTRTDQGEPLTVASNATKGQHILKGYRKRWEIECLFRALKTKGFRLENTHMTLPAHVTRLLCLLTLAYVWSVLVGIAQETALKTHGRRAWSVVTLGLQSLVRASFRQVGASGDELLDLIQLWMPHQTIGAETVGY</sequence>
<dbReference type="eggNOG" id="COG3385">
    <property type="taxonomic scope" value="Bacteria"/>
</dbReference>
<proteinExistence type="predicted"/>
<dbReference type="InterPro" id="IPR002559">
    <property type="entry name" value="Transposase_11"/>
</dbReference>
<feature type="domain" description="Transposase IS4-like" evidence="1">
    <location>
        <begin position="24"/>
        <end position="188"/>
    </location>
</feature>
<name>A0A1U7NZ86_9DEIO</name>
<comment type="caution">
    <text evidence="2">The sequence shown here is derived from an EMBL/GenBank/DDBJ whole genome shotgun (WGS) entry which is preliminary data.</text>
</comment>
<accession>A0A1U7NZ86</accession>
<dbReference type="GO" id="GO:0003677">
    <property type="term" value="F:DNA binding"/>
    <property type="evidence" value="ECO:0007669"/>
    <property type="project" value="InterPro"/>
</dbReference>
<evidence type="ECO:0000313" key="2">
    <source>
        <dbReference type="EMBL" id="OLV18224.1"/>
    </source>
</evidence>
<evidence type="ECO:0000259" key="1">
    <source>
        <dbReference type="Pfam" id="PF01609"/>
    </source>
</evidence>
<dbReference type="Gene3D" id="3.90.350.10">
    <property type="entry name" value="Transposase Inhibitor Protein From Tn5, Chain A, domain 1"/>
    <property type="match status" value="1"/>
</dbReference>
<dbReference type="EMBL" id="MSTI01000070">
    <property type="protein sequence ID" value="OLV18224.1"/>
    <property type="molecule type" value="Genomic_DNA"/>
</dbReference>
<keyword evidence="3" id="KW-1185">Reference proteome</keyword>
<protein>
    <submittedName>
        <fullName evidence="2">Mobile element protein</fullName>
    </submittedName>
</protein>
<organism evidence="2 3">
    <name type="scientific">Deinococcus marmoris</name>
    <dbReference type="NCBI Taxonomy" id="249408"/>
    <lineage>
        <taxon>Bacteria</taxon>
        <taxon>Thermotogati</taxon>
        <taxon>Deinococcota</taxon>
        <taxon>Deinococci</taxon>
        <taxon>Deinococcales</taxon>
        <taxon>Deinococcaceae</taxon>
        <taxon>Deinococcus</taxon>
    </lineage>
</organism>
<reference evidence="2 3" key="1">
    <citation type="submission" date="2017-01" db="EMBL/GenBank/DDBJ databases">
        <title>Genome Analysis of Deinococcus marmoris KOPRI26562.</title>
        <authorList>
            <person name="Kim J.H."/>
            <person name="Oh H.-M."/>
        </authorList>
    </citation>
    <scope>NUCLEOTIDE SEQUENCE [LARGE SCALE GENOMIC DNA]</scope>
    <source>
        <strain evidence="2 3">KOPRI26562</strain>
    </source>
</reference>
<dbReference type="GO" id="GO:0004803">
    <property type="term" value="F:transposase activity"/>
    <property type="evidence" value="ECO:0007669"/>
    <property type="project" value="InterPro"/>
</dbReference>
<dbReference type="InterPro" id="IPR012337">
    <property type="entry name" value="RNaseH-like_sf"/>
</dbReference>
<dbReference type="Pfam" id="PF01609">
    <property type="entry name" value="DDE_Tnp_1"/>
    <property type="match status" value="1"/>
</dbReference>
<dbReference type="Proteomes" id="UP000186607">
    <property type="component" value="Unassembled WGS sequence"/>
</dbReference>
<dbReference type="AlphaFoldDB" id="A0A1U7NZ86"/>
<dbReference type="STRING" id="249408.BOO71_0006376"/>
<evidence type="ECO:0000313" key="3">
    <source>
        <dbReference type="Proteomes" id="UP000186607"/>
    </source>
</evidence>